<dbReference type="GeneID" id="111242936"/>
<dbReference type="EnsemblMetazoa" id="XM_022787888">
    <property type="protein sequence ID" value="XP_022643623"/>
    <property type="gene ID" value="LOC111242936"/>
</dbReference>
<reference evidence="1" key="1">
    <citation type="submission" date="2021-01" db="UniProtKB">
        <authorList>
            <consortium name="EnsemblMetazoa"/>
        </authorList>
    </citation>
    <scope>IDENTIFICATION</scope>
</reference>
<organism evidence="1 2">
    <name type="scientific">Varroa destructor</name>
    <name type="common">Honeybee mite</name>
    <dbReference type="NCBI Taxonomy" id="109461"/>
    <lineage>
        <taxon>Eukaryota</taxon>
        <taxon>Metazoa</taxon>
        <taxon>Ecdysozoa</taxon>
        <taxon>Arthropoda</taxon>
        <taxon>Chelicerata</taxon>
        <taxon>Arachnida</taxon>
        <taxon>Acari</taxon>
        <taxon>Parasitiformes</taxon>
        <taxon>Mesostigmata</taxon>
        <taxon>Gamasina</taxon>
        <taxon>Dermanyssoidea</taxon>
        <taxon>Varroidae</taxon>
        <taxon>Varroa</taxon>
    </lineage>
</organism>
<dbReference type="RefSeq" id="XP_022643623.1">
    <property type="nucleotide sequence ID" value="XM_022787888.1"/>
</dbReference>
<dbReference type="InParanoid" id="A0A7M7IZA2"/>
<protein>
    <submittedName>
        <fullName evidence="1">Uncharacterized protein</fullName>
    </submittedName>
</protein>
<dbReference type="AlphaFoldDB" id="A0A7M7IZA2"/>
<dbReference type="KEGG" id="vde:111242936"/>
<keyword evidence="2" id="KW-1185">Reference proteome</keyword>
<dbReference type="Proteomes" id="UP000594260">
    <property type="component" value="Unplaced"/>
</dbReference>
<name>A0A7M7IZA2_VARDE</name>
<sequence>MTYFRNLSSAITGLYDRTVGRLLRGGSEQFHVAAFKTDPTVRQQPSSSYLVGHSEDEIVVKRRTIDHLFKIDPQGLERRRPLADPSPLRFPETERGANTEQEISAFIQLFPHIVKELVWLHYVEYWQSIKEKPIFEKLYTEILPNKAFNFRNQAYRLEVVQALQDIPAGCFLVSSVLDLFKSLVANLRFRICGAQADGRELASSDYKAILTVVFDGDERFVIKSDGWSESLEKKWVYGLPQKLVAEIEYGPNKYKMEVSEAQRIEYLDVFRIILNGREESCEVEAASEAPPQQIIAVDCPGQVPKQWSVAVDVKCELIEKPVTCTVEDIPEASAPQIEVPQVAKPIQEYLTSKPSSETDELSLVSKIISRIWILAPVGHM</sequence>
<evidence type="ECO:0000313" key="2">
    <source>
        <dbReference type="Proteomes" id="UP000594260"/>
    </source>
</evidence>
<proteinExistence type="predicted"/>
<evidence type="ECO:0000313" key="1">
    <source>
        <dbReference type="EnsemblMetazoa" id="XP_022643623"/>
    </source>
</evidence>
<accession>A0A7M7IZA2</accession>